<evidence type="ECO:0000256" key="2">
    <source>
        <dbReference type="ARBA" id="ARBA00022448"/>
    </source>
</evidence>
<dbReference type="RefSeq" id="WP_123662423.1">
    <property type="nucleotide sequence ID" value="NZ_RJKE01000001.1"/>
</dbReference>
<evidence type="ECO:0000259" key="8">
    <source>
        <dbReference type="PROSITE" id="PS50850"/>
    </source>
</evidence>
<sequence>MAQNPLPGTRMPGYAPTVVAGCFAVLLAQVAYSLPGALNGTFQQEFATTGSQLTWITAAFAIPMVVLELTTGVIGDLFGRRRLLQSGAVLTVIGSLICALAGTVQAMWAGMVVAGLGAAILYPISLAMIAAVAPDEEGRAKAIALWAGFLSIGAAVSPLLGGAFAEGGSWRGAYGVVIGAAIVSFLITFKATDSSAPEGRKLDIPGQATLALGLIALLFAATQGSETGFADPKIIAACVAGVVLLAAFIVIELRTEVPLLNLRLFANRAYAIVAIATVIGMFAFLAICYSMSIWLGAIQHQSALKIGVLFVFIQGPALLLVPVVSHLIRNVAPRWVLTGGFALIAVAGIWCSTFDVADLDWVRFIAPMAIMGVGFALTVGSITAVAINTVPVRLAGMASATTNLLRDLGFALGPVLIAALAIGKANDGLLTGLGGAIGASGLQAPYTDIAGGIAHSGGAMAINAMPVVPGAGPDAAPVPMPQQLTELAFTSLGDAYSTAFLVAGLCAAAAGALTLVGLFGRHGRHVQTDSGSVSSPLEGDGNASHSLVGK</sequence>
<dbReference type="Proteomes" id="UP000272400">
    <property type="component" value="Unassembled WGS sequence"/>
</dbReference>
<keyword evidence="3 7" id="KW-0812">Transmembrane</keyword>
<dbReference type="InterPro" id="IPR011701">
    <property type="entry name" value="MFS"/>
</dbReference>
<feature type="transmembrane region" description="Helical" evidence="7">
    <location>
        <begin position="306"/>
        <end position="328"/>
    </location>
</feature>
<dbReference type="SUPFAM" id="SSF103473">
    <property type="entry name" value="MFS general substrate transporter"/>
    <property type="match status" value="1"/>
</dbReference>
<feature type="transmembrane region" description="Helical" evidence="7">
    <location>
        <begin position="143"/>
        <end position="165"/>
    </location>
</feature>
<feature type="domain" description="Major facilitator superfamily (MFS) profile" evidence="8">
    <location>
        <begin position="17"/>
        <end position="522"/>
    </location>
</feature>
<feature type="transmembrane region" description="Helical" evidence="7">
    <location>
        <begin position="83"/>
        <end position="102"/>
    </location>
</feature>
<dbReference type="InterPro" id="IPR020846">
    <property type="entry name" value="MFS_dom"/>
</dbReference>
<reference evidence="9 10" key="1">
    <citation type="submission" date="2018-11" db="EMBL/GenBank/DDBJ databases">
        <title>Sequencing the genomes of 1000 actinobacteria strains.</title>
        <authorList>
            <person name="Klenk H.-P."/>
        </authorList>
    </citation>
    <scope>NUCLEOTIDE SEQUENCE [LARGE SCALE GENOMIC DNA]</scope>
    <source>
        <strain evidence="9 10">DSM 44254</strain>
    </source>
</reference>
<keyword evidence="10" id="KW-1185">Reference proteome</keyword>
<evidence type="ECO:0000256" key="1">
    <source>
        <dbReference type="ARBA" id="ARBA00004651"/>
    </source>
</evidence>
<dbReference type="InterPro" id="IPR036259">
    <property type="entry name" value="MFS_trans_sf"/>
</dbReference>
<proteinExistence type="predicted"/>
<comment type="subcellular location">
    <subcellularLocation>
        <location evidence="1">Cell membrane</location>
        <topology evidence="1">Multi-pass membrane protein</topology>
    </subcellularLocation>
</comment>
<evidence type="ECO:0000256" key="7">
    <source>
        <dbReference type="SAM" id="Phobius"/>
    </source>
</evidence>
<protein>
    <submittedName>
        <fullName evidence="9">MFS transporter</fullName>
    </submittedName>
</protein>
<feature type="transmembrane region" description="Helical" evidence="7">
    <location>
        <begin position="335"/>
        <end position="357"/>
    </location>
</feature>
<dbReference type="AlphaFoldDB" id="A0A3N1CQA0"/>
<keyword evidence="4 7" id="KW-1133">Transmembrane helix</keyword>
<evidence type="ECO:0000313" key="9">
    <source>
        <dbReference type="EMBL" id="ROO83334.1"/>
    </source>
</evidence>
<evidence type="ECO:0000256" key="3">
    <source>
        <dbReference type="ARBA" id="ARBA00022692"/>
    </source>
</evidence>
<feature type="transmembrane region" description="Helical" evidence="7">
    <location>
        <begin position="171"/>
        <end position="192"/>
    </location>
</feature>
<comment type="caution">
    <text evidence="9">The sequence shown here is derived from an EMBL/GenBank/DDBJ whole genome shotgun (WGS) entry which is preliminary data.</text>
</comment>
<dbReference type="PANTHER" id="PTHR42718">
    <property type="entry name" value="MAJOR FACILITATOR SUPERFAMILY MULTIDRUG TRANSPORTER MFSC"/>
    <property type="match status" value="1"/>
</dbReference>
<keyword evidence="2" id="KW-0813">Transport</keyword>
<feature type="transmembrane region" description="Helical" evidence="7">
    <location>
        <begin position="52"/>
        <end position="71"/>
    </location>
</feature>
<organism evidence="9 10">
    <name type="scientific">Actinocorallia herbida</name>
    <dbReference type="NCBI Taxonomy" id="58109"/>
    <lineage>
        <taxon>Bacteria</taxon>
        <taxon>Bacillati</taxon>
        <taxon>Actinomycetota</taxon>
        <taxon>Actinomycetes</taxon>
        <taxon>Streptosporangiales</taxon>
        <taxon>Thermomonosporaceae</taxon>
        <taxon>Actinocorallia</taxon>
    </lineage>
</organism>
<keyword evidence="5 7" id="KW-0472">Membrane</keyword>
<feature type="transmembrane region" description="Helical" evidence="7">
    <location>
        <begin position="404"/>
        <end position="423"/>
    </location>
</feature>
<dbReference type="GO" id="GO:0005886">
    <property type="term" value="C:plasma membrane"/>
    <property type="evidence" value="ECO:0007669"/>
    <property type="project" value="UniProtKB-SubCell"/>
</dbReference>
<gene>
    <name evidence="9" type="ORF">EDD29_0834</name>
</gene>
<dbReference type="OrthoDB" id="9781469at2"/>
<evidence type="ECO:0000256" key="6">
    <source>
        <dbReference type="SAM" id="MobiDB-lite"/>
    </source>
</evidence>
<dbReference type="Pfam" id="PF07690">
    <property type="entry name" value="MFS_1"/>
    <property type="match status" value="1"/>
</dbReference>
<dbReference type="CDD" id="cd17321">
    <property type="entry name" value="MFS_MMR_MDR_like"/>
    <property type="match status" value="1"/>
</dbReference>
<feature type="transmembrane region" description="Helical" evidence="7">
    <location>
        <begin position="108"/>
        <end position="131"/>
    </location>
</feature>
<dbReference type="EMBL" id="RJKE01000001">
    <property type="protein sequence ID" value="ROO83334.1"/>
    <property type="molecule type" value="Genomic_DNA"/>
</dbReference>
<feature type="transmembrane region" description="Helical" evidence="7">
    <location>
        <begin position="12"/>
        <end position="32"/>
    </location>
</feature>
<feature type="transmembrane region" description="Helical" evidence="7">
    <location>
        <begin position="369"/>
        <end position="392"/>
    </location>
</feature>
<name>A0A3N1CQA0_9ACTN</name>
<dbReference type="GO" id="GO:0022857">
    <property type="term" value="F:transmembrane transporter activity"/>
    <property type="evidence" value="ECO:0007669"/>
    <property type="project" value="InterPro"/>
</dbReference>
<accession>A0A3N1CQA0</accession>
<feature type="region of interest" description="Disordered" evidence="6">
    <location>
        <begin position="527"/>
        <end position="550"/>
    </location>
</feature>
<dbReference type="PROSITE" id="PS50850">
    <property type="entry name" value="MFS"/>
    <property type="match status" value="1"/>
</dbReference>
<dbReference type="PANTHER" id="PTHR42718:SF9">
    <property type="entry name" value="MAJOR FACILITATOR SUPERFAMILY MULTIDRUG TRANSPORTER MFSC"/>
    <property type="match status" value="1"/>
</dbReference>
<feature type="transmembrane region" description="Helical" evidence="7">
    <location>
        <begin position="234"/>
        <end position="251"/>
    </location>
</feature>
<dbReference type="Gene3D" id="1.20.1250.20">
    <property type="entry name" value="MFS general substrate transporter like domains"/>
    <property type="match status" value="1"/>
</dbReference>
<evidence type="ECO:0000256" key="4">
    <source>
        <dbReference type="ARBA" id="ARBA00022989"/>
    </source>
</evidence>
<feature type="transmembrane region" description="Helical" evidence="7">
    <location>
        <begin position="204"/>
        <end position="222"/>
    </location>
</feature>
<evidence type="ECO:0000313" key="10">
    <source>
        <dbReference type="Proteomes" id="UP000272400"/>
    </source>
</evidence>
<evidence type="ECO:0000256" key="5">
    <source>
        <dbReference type="ARBA" id="ARBA00023136"/>
    </source>
</evidence>
<feature type="transmembrane region" description="Helical" evidence="7">
    <location>
        <begin position="495"/>
        <end position="519"/>
    </location>
</feature>
<feature type="transmembrane region" description="Helical" evidence="7">
    <location>
        <begin position="272"/>
        <end position="294"/>
    </location>
</feature>